<gene>
    <name evidence="2" type="ORF">AAA799N04_01037</name>
</gene>
<evidence type="ECO:0000313" key="3">
    <source>
        <dbReference type="Proteomes" id="UP000028059"/>
    </source>
</evidence>
<reference evidence="2 3" key="1">
    <citation type="submission" date="2014-06" db="EMBL/GenBank/DDBJ databases">
        <authorList>
            <person name="Ngugi D.K."/>
            <person name="Blom J."/>
            <person name="Alam I."/>
            <person name="Rashid M."/>
            <person name="Ba Alawi W."/>
            <person name="Zhang G."/>
            <person name="Hikmawan T."/>
            <person name="Guan Y."/>
            <person name="Antunes A."/>
            <person name="Siam R."/>
            <person name="ElDorry H."/>
            <person name="Bajic V."/>
            <person name="Stingl U."/>
        </authorList>
    </citation>
    <scope>NUCLEOTIDE SEQUENCE [LARGE SCALE GENOMIC DNA]</scope>
    <source>
        <strain evidence="2">SCGC AAA799-N04</strain>
    </source>
</reference>
<protein>
    <submittedName>
        <fullName evidence="2">Uncharacterized protein</fullName>
    </submittedName>
</protein>
<dbReference type="Proteomes" id="UP000028059">
    <property type="component" value="Unassembled WGS sequence"/>
</dbReference>
<keyword evidence="1" id="KW-0812">Transmembrane</keyword>
<comment type="caution">
    <text evidence="2">The sequence shown here is derived from an EMBL/GenBank/DDBJ whole genome shotgun (WGS) entry which is preliminary data.</text>
</comment>
<proteinExistence type="predicted"/>
<evidence type="ECO:0000256" key="1">
    <source>
        <dbReference type="SAM" id="Phobius"/>
    </source>
</evidence>
<dbReference type="AlphaFoldDB" id="A0A081RMX2"/>
<dbReference type="EMBL" id="JOKN01000016">
    <property type="protein sequence ID" value="KEQ56545.1"/>
    <property type="molecule type" value="Genomic_DNA"/>
</dbReference>
<keyword evidence="3" id="KW-1185">Reference proteome</keyword>
<organism evidence="2 3">
    <name type="scientific">Marine Group I thaumarchaeote SCGC AAA799-N04</name>
    <dbReference type="NCBI Taxonomy" id="1502293"/>
    <lineage>
        <taxon>Archaea</taxon>
        <taxon>Nitrososphaerota</taxon>
        <taxon>Marine Group I</taxon>
    </lineage>
</organism>
<sequence>MIENYFRNYISKLKDTKKIARQKNIAVWYMPLIDSLLITYFVSWMISYHSWIFMGNFQELSNSSIHMKWFWEFSVYFPFVFWGILLVSVLPKLVHVMILIHHYIMKLVFVGINKFDLWYWRKYKKESVLANAIWKSQSQIMGMDKQRKRQIFVIFLAVVVAYYFVRLELL</sequence>
<name>A0A081RMX2_9ARCH</name>
<feature type="transmembrane region" description="Helical" evidence="1">
    <location>
        <begin position="151"/>
        <end position="169"/>
    </location>
</feature>
<accession>A0A081RMX2</accession>
<feature type="transmembrane region" description="Helical" evidence="1">
    <location>
        <begin position="69"/>
        <end position="90"/>
    </location>
</feature>
<evidence type="ECO:0000313" key="2">
    <source>
        <dbReference type="EMBL" id="KEQ56545.1"/>
    </source>
</evidence>
<keyword evidence="1" id="KW-0472">Membrane</keyword>
<keyword evidence="1" id="KW-1133">Transmembrane helix</keyword>